<organism evidence="1 2">
    <name type="scientific">Portunus trituberculatus</name>
    <name type="common">Swimming crab</name>
    <name type="synonym">Neptunus trituberculatus</name>
    <dbReference type="NCBI Taxonomy" id="210409"/>
    <lineage>
        <taxon>Eukaryota</taxon>
        <taxon>Metazoa</taxon>
        <taxon>Ecdysozoa</taxon>
        <taxon>Arthropoda</taxon>
        <taxon>Crustacea</taxon>
        <taxon>Multicrustacea</taxon>
        <taxon>Malacostraca</taxon>
        <taxon>Eumalacostraca</taxon>
        <taxon>Eucarida</taxon>
        <taxon>Decapoda</taxon>
        <taxon>Pleocyemata</taxon>
        <taxon>Brachyura</taxon>
        <taxon>Eubrachyura</taxon>
        <taxon>Portunoidea</taxon>
        <taxon>Portunidae</taxon>
        <taxon>Portuninae</taxon>
        <taxon>Portunus</taxon>
    </lineage>
</organism>
<dbReference type="Proteomes" id="UP000324222">
    <property type="component" value="Unassembled WGS sequence"/>
</dbReference>
<gene>
    <name evidence="1" type="ORF">E2C01_047302</name>
</gene>
<dbReference type="EMBL" id="VSRR010011604">
    <property type="protein sequence ID" value="MPC53412.1"/>
    <property type="molecule type" value="Genomic_DNA"/>
</dbReference>
<comment type="caution">
    <text evidence="1">The sequence shown here is derived from an EMBL/GenBank/DDBJ whole genome shotgun (WGS) entry which is preliminary data.</text>
</comment>
<dbReference type="AlphaFoldDB" id="A0A5B7G396"/>
<protein>
    <submittedName>
        <fullName evidence="1">Uncharacterized protein</fullName>
    </submittedName>
</protein>
<evidence type="ECO:0000313" key="2">
    <source>
        <dbReference type="Proteomes" id="UP000324222"/>
    </source>
</evidence>
<name>A0A5B7G396_PORTR</name>
<reference evidence="1 2" key="1">
    <citation type="submission" date="2019-05" db="EMBL/GenBank/DDBJ databases">
        <title>Another draft genome of Portunus trituberculatus and its Hox gene families provides insights of decapod evolution.</title>
        <authorList>
            <person name="Jeong J.-H."/>
            <person name="Song I."/>
            <person name="Kim S."/>
            <person name="Choi T."/>
            <person name="Kim D."/>
            <person name="Ryu S."/>
            <person name="Kim W."/>
        </authorList>
    </citation>
    <scope>NUCLEOTIDE SEQUENCE [LARGE SCALE GENOMIC DNA]</scope>
    <source>
        <tissue evidence="1">Muscle</tissue>
    </source>
</reference>
<proteinExistence type="predicted"/>
<accession>A0A5B7G396</accession>
<evidence type="ECO:0000313" key="1">
    <source>
        <dbReference type="EMBL" id="MPC53412.1"/>
    </source>
</evidence>
<keyword evidence="2" id="KW-1185">Reference proteome</keyword>
<sequence length="104" mass="11330">MLHRFIDSISTLPGGETLFRTLQIISVAYENSHGERATCLKVQTREEVLDSRLNSQFLGEGVACKENRQLSTLSGAEAGKRDCLSSQNESFITTTAASHLATAI</sequence>